<keyword evidence="4" id="KW-1185">Reference proteome</keyword>
<protein>
    <recommendedName>
        <fullName evidence="2">DUF8056 domain-containing protein</fullName>
    </recommendedName>
</protein>
<dbReference type="AlphaFoldDB" id="A0ABD5RNN6"/>
<feature type="transmembrane region" description="Helical" evidence="1">
    <location>
        <begin position="111"/>
        <end position="134"/>
    </location>
</feature>
<dbReference type="EMBL" id="JBHSQH010000001">
    <property type="protein sequence ID" value="MFC5972251.1"/>
    <property type="molecule type" value="Genomic_DNA"/>
</dbReference>
<dbReference type="RefSeq" id="WP_247415371.1">
    <property type="nucleotide sequence ID" value="NZ_JALLGW010000001.1"/>
</dbReference>
<feature type="transmembrane region" description="Helical" evidence="1">
    <location>
        <begin position="79"/>
        <end position="99"/>
    </location>
</feature>
<dbReference type="Pfam" id="PF26243">
    <property type="entry name" value="DUF8056"/>
    <property type="match status" value="1"/>
</dbReference>
<proteinExistence type="predicted"/>
<evidence type="ECO:0000313" key="4">
    <source>
        <dbReference type="Proteomes" id="UP001596099"/>
    </source>
</evidence>
<feature type="transmembrane region" description="Helical" evidence="1">
    <location>
        <begin position="154"/>
        <end position="183"/>
    </location>
</feature>
<keyword evidence="1" id="KW-1133">Transmembrane helix</keyword>
<evidence type="ECO:0000256" key="1">
    <source>
        <dbReference type="SAM" id="Phobius"/>
    </source>
</evidence>
<keyword evidence="1" id="KW-0812">Transmembrane</keyword>
<evidence type="ECO:0000259" key="2">
    <source>
        <dbReference type="Pfam" id="PF26243"/>
    </source>
</evidence>
<organism evidence="3 4">
    <name type="scientific">Halomarina salina</name>
    <dbReference type="NCBI Taxonomy" id="1872699"/>
    <lineage>
        <taxon>Archaea</taxon>
        <taxon>Methanobacteriati</taxon>
        <taxon>Methanobacteriota</taxon>
        <taxon>Stenosarchaea group</taxon>
        <taxon>Halobacteria</taxon>
        <taxon>Halobacteriales</taxon>
        <taxon>Natronomonadaceae</taxon>
        <taxon>Halomarina</taxon>
    </lineage>
</organism>
<feature type="transmembrane region" description="Helical" evidence="1">
    <location>
        <begin position="38"/>
        <end position="59"/>
    </location>
</feature>
<evidence type="ECO:0000313" key="3">
    <source>
        <dbReference type="EMBL" id="MFC5972251.1"/>
    </source>
</evidence>
<keyword evidence="1" id="KW-0472">Membrane</keyword>
<sequence length="188" mass="20319">MSETAQERAGSDEEHTYSGLFGAFPYAYRASDSRLFRAYVVLGGLLALVLALFFGLAIVTLLGQTATASGGTFTFSRSLFVLVGFFAVGPLVAPVLFVARQHRRGLGDERYDRTMALLGLGFVLSLYVASVVSIPPSYEMDGQVMQRDAPSGLFAPIVGALYALPAWTSPVFPAIVALGMYLVHRRQR</sequence>
<dbReference type="InterPro" id="IPR058369">
    <property type="entry name" value="DUF8056"/>
</dbReference>
<comment type="caution">
    <text evidence="3">The sequence shown here is derived from an EMBL/GenBank/DDBJ whole genome shotgun (WGS) entry which is preliminary data.</text>
</comment>
<accession>A0ABD5RNN6</accession>
<name>A0ABD5RNN6_9EURY</name>
<reference evidence="3 4" key="1">
    <citation type="journal article" date="2019" name="Int. J. Syst. Evol. Microbiol.">
        <title>The Global Catalogue of Microorganisms (GCM) 10K type strain sequencing project: providing services to taxonomists for standard genome sequencing and annotation.</title>
        <authorList>
            <consortium name="The Broad Institute Genomics Platform"/>
            <consortium name="The Broad Institute Genome Sequencing Center for Infectious Disease"/>
            <person name="Wu L."/>
            <person name="Ma J."/>
        </authorList>
    </citation>
    <scope>NUCLEOTIDE SEQUENCE [LARGE SCALE GENOMIC DNA]</scope>
    <source>
        <strain evidence="3 4">CGMCC 1.12543</strain>
    </source>
</reference>
<feature type="domain" description="DUF8056" evidence="2">
    <location>
        <begin position="14"/>
        <end position="187"/>
    </location>
</feature>
<gene>
    <name evidence="3" type="ORF">ACFPYI_12995</name>
</gene>
<dbReference type="Proteomes" id="UP001596099">
    <property type="component" value="Unassembled WGS sequence"/>
</dbReference>